<dbReference type="RefSeq" id="WP_271472304.1">
    <property type="nucleotide sequence ID" value="NZ_JANEWF010000046.1"/>
</dbReference>
<reference evidence="1 2" key="1">
    <citation type="submission" date="2022-07" db="EMBL/GenBank/DDBJ databases">
        <title>Genome Analysis of Selected Gammaproteobacteria from Nigerian Food snails.</title>
        <authorList>
            <person name="Okafor A.C."/>
        </authorList>
    </citation>
    <scope>NUCLEOTIDE SEQUENCE [LARGE SCALE GENOMIC DNA]</scope>
    <source>
        <strain evidence="1 2">Awg 2</strain>
    </source>
</reference>
<protein>
    <submittedName>
        <fullName evidence="1">Uncharacterized protein</fullName>
    </submittedName>
</protein>
<sequence length="130" mass="14134">MNIVTLAHVKLKFSTYGGLGNPRHCTAIAEVVDEEIETLHKLVVEIAEANGGSPTALQNLQQERNFASNTVTFSVRDRYSACDSVHAECLVFPALKVGGRYFGLDEVAVQGAELHRPSSECSEVQAFAVR</sequence>
<evidence type="ECO:0000313" key="1">
    <source>
        <dbReference type="EMBL" id="MDA8486360.1"/>
    </source>
</evidence>
<proteinExistence type="predicted"/>
<name>A0ABT4YBW2_METRE</name>
<dbReference type="Proteomes" id="UP001211689">
    <property type="component" value="Unassembled WGS sequence"/>
</dbReference>
<gene>
    <name evidence="1" type="ORF">NNO07_25110</name>
</gene>
<organism evidence="1 2">
    <name type="scientific">Metapseudomonas resinovorans</name>
    <name type="common">Pseudomonas resinovorans</name>
    <dbReference type="NCBI Taxonomy" id="53412"/>
    <lineage>
        <taxon>Bacteria</taxon>
        <taxon>Pseudomonadati</taxon>
        <taxon>Pseudomonadota</taxon>
        <taxon>Gammaproteobacteria</taxon>
        <taxon>Pseudomonadales</taxon>
        <taxon>Pseudomonadaceae</taxon>
        <taxon>Metapseudomonas</taxon>
    </lineage>
</organism>
<comment type="caution">
    <text evidence="1">The sequence shown here is derived from an EMBL/GenBank/DDBJ whole genome shotgun (WGS) entry which is preliminary data.</text>
</comment>
<keyword evidence="2" id="KW-1185">Reference proteome</keyword>
<dbReference type="EMBL" id="JANEWF010000046">
    <property type="protein sequence ID" value="MDA8486360.1"/>
    <property type="molecule type" value="Genomic_DNA"/>
</dbReference>
<evidence type="ECO:0000313" key="2">
    <source>
        <dbReference type="Proteomes" id="UP001211689"/>
    </source>
</evidence>
<accession>A0ABT4YBW2</accession>